<dbReference type="RefSeq" id="WP_108178254.1">
    <property type="nucleotide sequence ID" value="NZ_PZZL01000006.1"/>
</dbReference>
<dbReference type="EMBL" id="PZZL01000006">
    <property type="protein sequence ID" value="PTM53475.1"/>
    <property type="molecule type" value="Genomic_DNA"/>
</dbReference>
<dbReference type="PANTHER" id="PTHR17224">
    <property type="entry name" value="PEPTIDYL-TRNA HYDROLASE"/>
    <property type="match status" value="1"/>
</dbReference>
<evidence type="ECO:0000256" key="7">
    <source>
        <dbReference type="HAMAP-Rule" id="MF_00083"/>
    </source>
</evidence>
<keyword evidence="7" id="KW-0963">Cytoplasm</keyword>
<dbReference type="CDD" id="cd00462">
    <property type="entry name" value="PTH"/>
    <property type="match status" value="1"/>
</dbReference>
<dbReference type="GO" id="GO:0000049">
    <property type="term" value="F:tRNA binding"/>
    <property type="evidence" value="ECO:0007669"/>
    <property type="project" value="UniProtKB-UniRule"/>
</dbReference>
<gene>
    <name evidence="7" type="primary">pth</name>
    <name evidence="10" type="ORF">C8P69_106129</name>
</gene>
<dbReference type="PANTHER" id="PTHR17224:SF1">
    <property type="entry name" value="PEPTIDYL-TRNA HYDROLASE"/>
    <property type="match status" value="1"/>
</dbReference>
<reference evidence="10 11" key="1">
    <citation type="submission" date="2018-04" db="EMBL/GenBank/DDBJ databases">
        <title>Genomic Encyclopedia of Archaeal and Bacterial Type Strains, Phase II (KMG-II): from individual species to whole genera.</title>
        <authorList>
            <person name="Goeker M."/>
        </authorList>
    </citation>
    <scope>NUCLEOTIDE SEQUENCE [LARGE SCALE GENOMIC DNA]</scope>
    <source>
        <strain evidence="10 11">DSM 25521</strain>
    </source>
</reference>
<comment type="subcellular location">
    <subcellularLocation>
        <location evidence="7">Cytoplasm</location>
    </subcellularLocation>
</comment>
<evidence type="ECO:0000256" key="2">
    <source>
        <dbReference type="ARBA" id="ARBA00022555"/>
    </source>
</evidence>
<dbReference type="PROSITE" id="PS01195">
    <property type="entry name" value="PEPT_TRNA_HYDROL_1"/>
    <property type="match status" value="1"/>
</dbReference>
<dbReference type="FunFam" id="3.40.50.1470:FF:000001">
    <property type="entry name" value="Peptidyl-tRNA hydrolase"/>
    <property type="match status" value="1"/>
</dbReference>
<name>A0A2T4Z172_9HYPH</name>
<dbReference type="InterPro" id="IPR036416">
    <property type="entry name" value="Pept_tRNA_hydro_sf"/>
</dbReference>
<dbReference type="OrthoDB" id="9800507at2"/>
<evidence type="ECO:0000256" key="6">
    <source>
        <dbReference type="ARBA" id="ARBA00050038"/>
    </source>
</evidence>
<dbReference type="SUPFAM" id="SSF53178">
    <property type="entry name" value="Peptidyl-tRNA hydrolase-like"/>
    <property type="match status" value="1"/>
</dbReference>
<feature type="binding site" evidence="7">
    <location>
        <position position="112"/>
    </location>
    <ligand>
        <name>tRNA</name>
        <dbReference type="ChEBI" id="CHEBI:17843"/>
    </ligand>
</feature>
<feature type="binding site" evidence="7">
    <location>
        <position position="66"/>
    </location>
    <ligand>
        <name>tRNA</name>
        <dbReference type="ChEBI" id="CHEBI:17843"/>
    </ligand>
</feature>
<dbReference type="NCBIfam" id="TIGR00447">
    <property type="entry name" value="pth"/>
    <property type="match status" value="1"/>
</dbReference>
<dbReference type="InterPro" id="IPR001328">
    <property type="entry name" value="Pept_tRNA_hydro"/>
</dbReference>
<evidence type="ECO:0000256" key="8">
    <source>
        <dbReference type="RuleBase" id="RU000673"/>
    </source>
</evidence>
<keyword evidence="4 7" id="KW-0694">RNA-binding</keyword>
<comment type="caution">
    <text evidence="10">The sequence shown here is derived from an EMBL/GenBank/DDBJ whole genome shotgun (WGS) entry which is preliminary data.</text>
</comment>
<proteinExistence type="inferred from homology"/>
<comment type="similarity">
    <text evidence="5 7 9">Belongs to the PTH family.</text>
</comment>
<feature type="site" description="Stabilizes the basic form of H active site to accept a proton" evidence="7">
    <location>
        <position position="91"/>
    </location>
</feature>
<dbReference type="Proteomes" id="UP000241808">
    <property type="component" value="Unassembled WGS sequence"/>
</dbReference>
<comment type="catalytic activity">
    <reaction evidence="7 8">
        <text>an N-acyl-L-alpha-aminoacyl-tRNA + H2O = an N-acyl-L-amino acid + a tRNA + H(+)</text>
        <dbReference type="Rhea" id="RHEA:54448"/>
        <dbReference type="Rhea" id="RHEA-COMP:10123"/>
        <dbReference type="Rhea" id="RHEA-COMP:13883"/>
        <dbReference type="ChEBI" id="CHEBI:15377"/>
        <dbReference type="ChEBI" id="CHEBI:15378"/>
        <dbReference type="ChEBI" id="CHEBI:59874"/>
        <dbReference type="ChEBI" id="CHEBI:78442"/>
        <dbReference type="ChEBI" id="CHEBI:138191"/>
        <dbReference type="EC" id="3.1.1.29"/>
    </reaction>
</comment>
<feature type="active site" description="Proton acceptor" evidence="7">
    <location>
        <position position="19"/>
    </location>
</feature>
<dbReference type="GO" id="GO:0005737">
    <property type="term" value="C:cytoplasm"/>
    <property type="evidence" value="ECO:0007669"/>
    <property type="project" value="UniProtKB-SubCell"/>
</dbReference>
<sequence>MILMAGLGNPGAKYQYNRHNIGFMAMEAIHRRHRFSPWRQRFQGLTAEGTIGPQKVLLLMPGTFMNESGRAVGEAMRFFKIALGDVIVFHDELDLPPAKLRVKTGGGNAGHNGLRSITAQCGNDYRRVRMGIGHPGDKALVHAYVLNDFAKAETPWVEDLCAACADHAELLASGDDPGFQNRIHLAMEGRGWGEVKRVGEKDAPKA</sequence>
<dbReference type="GO" id="GO:0006515">
    <property type="term" value="P:protein quality control for misfolded or incompletely synthesized proteins"/>
    <property type="evidence" value="ECO:0007669"/>
    <property type="project" value="UniProtKB-UniRule"/>
</dbReference>
<dbReference type="GO" id="GO:0072344">
    <property type="term" value="P:rescue of stalled ribosome"/>
    <property type="evidence" value="ECO:0007669"/>
    <property type="project" value="UniProtKB-UniRule"/>
</dbReference>
<dbReference type="EC" id="3.1.1.29" evidence="1 7"/>
<dbReference type="Pfam" id="PF01195">
    <property type="entry name" value="Pept_tRNA_hydro"/>
    <property type="match status" value="1"/>
</dbReference>
<accession>A0A2T4Z172</accession>
<dbReference type="HAMAP" id="MF_00083">
    <property type="entry name" value="Pept_tRNA_hydro_bact"/>
    <property type="match status" value="1"/>
</dbReference>
<evidence type="ECO:0000256" key="9">
    <source>
        <dbReference type="RuleBase" id="RU004320"/>
    </source>
</evidence>
<evidence type="ECO:0000256" key="4">
    <source>
        <dbReference type="ARBA" id="ARBA00022884"/>
    </source>
</evidence>
<dbReference type="InterPro" id="IPR018171">
    <property type="entry name" value="Pept_tRNA_hydro_CS"/>
</dbReference>
<comment type="subunit">
    <text evidence="7">Monomer.</text>
</comment>
<dbReference type="PROSITE" id="PS01196">
    <property type="entry name" value="PEPT_TRNA_HYDROL_2"/>
    <property type="match status" value="1"/>
</dbReference>
<keyword evidence="3 7" id="KW-0378">Hydrolase</keyword>
<evidence type="ECO:0000313" key="11">
    <source>
        <dbReference type="Proteomes" id="UP000241808"/>
    </source>
</evidence>
<evidence type="ECO:0000256" key="3">
    <source>
        <dbReference type="ARBA" id="ARBA00022801"/>
    </source>
</evidence>
<comment type="function">
    <text evidence="7">Catalyzes the release of premature peptidyl moieties from peptidyl-tRNA molecules trapped in stalled 50S ribosomal subunits, and thus maintains levels of free tRNAs and 50S ribosomes.</text>
</comment>
<keyword evidence="11" id="KW-1185">Reference proteome</keyword>
<feature type="binding site" evidence="7">
    <location>
        <position position="14"/>
    </location>
    <ligand>
        <name>tRNA</name>
        <dbReference type="ChEBI" id="CHEBI:17843"/>
    </ligand>
</feature>
<dbReference type="Gene3D" id="3.40.50.1470">
    <property type="entry name" value="Peptidyl-tRNA hydrolase"/>
    <property type="match status" value="1"/>
</dbReference>
<protein>
    <recommendedName>
        <fullName evidence="6 7">Peptidyl-tRNA hydrolase</fullName>
        <shortName evidence="7">Pth</shortName>
        <ecNumber evidence="1 7">3.1.1.29</ecNumber>
    </recommendedName>
</protein>
<organism evidence="10 11">
    <name type="scientific">Phreatobacter oligotrophus</name>
    <dbReference type="NCBI Taxonomy" id="1122261"/>
    <lineage>
        <taxon>Bacteria</taxon>
        <taxon>Pseudomonadati</taxon>
        <taxon>Pseudomonadota</taxon>
        <taxon>Alphaproteobacteria</taxon>
        <taxon>Hyphomicrobiales</taxon>
        <taxon>Phreatobacteraceae</taxon>
        <taxon>Phreatobacter</taxon>
    </lineage>
</organism>
<dbReference type="AlphaFoldDB" id="A0A2T4Z172"/>
<feature type="binding site" evidence="7">
    <location>
        <position position="64"/>
    </location>
    <ligand>
        <name>tRNA</name>
        <dbReference type="ChEBI" id="CHEBI:17843"/>
    </ligand>
</feature>
<evidence type="ECO:0000256" key="1">
    <source>
        <dbReference type="ARBA" id="ARBA00013260"/>
    </source>
</evidence>
<dbReference type="GO" id="GO:0004045">
    <property type="term" value="F:peptidyl-tRNA hydrolase activity"/>
    <property type="evidence" value="ECO:0007669"/>
    <property type="project" value="UniProtKB-UniRule"/>
</dbReference>
<evidence type="ECO:0000256" key="5">
    <source>
        <dbReference type="ARBA" id="ARBA00038063"/>
    </source>
</evidence>
<keyword evidence="2 7" id="KW-0820">tRNA-binding</keyword>
<comment type="function">
    <text evidence="7">Hydrolyzes ribosome-free peptidyl-tRNAs (with 1 or more amino acids incorporated), which drop off the ribosome during protein synthesis, or as a result of ribosome stalling.</text>
</comment>
<feature type="site" description="Discriminates between blocked and unblocked aminoacyl-tRNA" evidence="7">
    <location>
        <position position="9"/>
    </location>
</feature>
<evidence type="ECO:0000313" key="10">
    <source>
        <dbReference type="EMBL" id="PTM53475.1"/>
    </source>
</evidence>